<feature type="compositionally biased region" description="Polar residues" evidence="1">
    <location>
        <begin position="346"/>
        <end position="357"/>
    </location>
</feature>
<sequence length="385" mass="42773">MQVMISQPAASTQASTVSSNQSTTNISFFSQLLASTGVVKEESGDGLGGLILNLLSDVAEVEWDAEALHSEDVQAIMNELPPEVKEILEKLLQQQIDISEVAVNPAPEMKLAVLLQVVFNDGNETISETGQKQLVAIFEKWFPGVKIDQKDSLTKNVEQIFGQVKKLLNEQTTQDGNSFLKVMDTLTTAKKVQSFAEQAFQRYVPTKHTEQTVSSTKELQTVQSPLSPLEQWTLKVPVSEGEVQKEQFVREVQRIITSGKLIVNEAGFTKMQIRLTPEHLGTIEIQLVQRHGEIAAKIIASSQGAKDALDGQLSQLKQAFSSQNIDFEKVEVFVNGDDQTFEFHDQGNQGYEDQQQSTDKDTDETELESLSFEEQLSQLVLNEKV</sequence>
<keyword evidence="4" id="KW-1185">Reference proteome</keyword>
<name>A0A165NFN4_9BACL</name>
<feature type="domain" description="Flagellar hook-length control protein-like C-terminal" evidence="2">
    <location>
        <begin position="267"/>
        <end position="339"/>
    </location>
</feature>
<dbReference type="InterPro" id="IPR038610">
    <property type="entry name" value="FliK-like_C_sf"/>
</dbReference>
<proteinExistence type="predicted"/>
<dbReference type="InterPro" id="IPR021136">
    <property type="entry name" value="Flagellar_hook_control-like_C"/>
</dbReference>
<comment type="caution">
    <text evidence="3">The sequence shown here is derived from an EMBL/GenBank/DDBJ whole genome shotgun (WGS) entry which is preliminary data.</text>
</comment>
<evidence type="ECO:0000259" key="2">
    <source>
        <dbReference type="Pfam" id="PF02120"/>
    </source>
</evidence>
<evidence type="ECO:0000256" key="1">
    <source>
        <dbReference type="SAM" id="MobiDB-lite"/>
    </source>
</evidence>
<organism evidence="3 4">
    <name type="scientific">Fictibacillus phosphorivorans</name>
    <dbReference type="NCBI Taxonomy" id="1221500"/>
    <lineage>
        <taxon>Bacteria</taxon>
        <taxon>Bacillati</taxon>
        <taxon>Bacillota</taxon>
        <taxon>Bacilli</taxon>
        <taxon>Bacillales</taxon>
        <taxon>Fictibacillaceae</taxon>
        <taxon>Fictibacillus</taxon>
    </lineage>
</organism>
<protein>
    <recommendedName>
        <fullName evidence="2">Flagellar hook-length control protein-like C-terminal domain-containing protein</fullName>
    </recommendedName>
</protein>
<evidence type="ECO:0000313" key="4">
    <source>
        <dbReference type="Proteomes" id="UP000076567"/>
    </source>
</evidence>
<dbReference type="OrthoDB" id="2112988at2"/>
<dbReference type="Gene3D" id="3.30.750.140">
    <property type="match status" value="1"/>
</dbReference>
<feature type="region of interest" description="Disordered" evidence="1">
    <location>
        <begin position="343"/>
        <end position="370"/>
    </location>
</feature>
<evidence type="ECO:0000313" key="3">
    <source>
        <dbReference type="EMBL" id="KZE65873.1"/>
    </source>
</evidence>
<dbReference type="Pfam" id="PF02120">
    <property type="entry name" value="Flg_hook"/>
    <property type="match status" value="1"/>
</dbReference>
<dbReference type="EMBL" id="LRFC01000023">
    <property type="protein sequence ID" value="KZE65873.1"/>
    <property type="molecule type" value="Genomic_DNA"/>
</dbReference>
<dbReference type="Proteomes" id="UP000076567">
    <property type="component" value="Unassembled WGS sequence"/>
</dbReference>
<dbReference type="AlphaFoldDB" id="A0A165NFN4"/>
<gene>
    <name evidence="3" type="ORF">AWM68_05705</name>
</gene>
<accession>A0A165NFN4</accession>
<reference evidence="4" key="1">
    <citation type="submission" date="2016-01" db="EMBL/GenBank/DDBJ databases">
        <title>Draft genome of Chromobacterium sp. F49.</title>
        <authorList>
            <person name="Hong K.W."/>
        </authorList>
    </citation>
    <scope>NUCLEOTIDE SEQUENCE [LARGE SCALE GENOMIC DNA]</scope>
    <source>
        <strain evidence="4">P7IIIA</strain>
    </source>
</reference>
<dbReference type="CDD" id="cd17470">
    <property type="entry name" value="T3SS_Flik_C"/>
    <property type="match status" value="1"/>
</dbReference>